<dbReference type="InterPro" id="IPR019441">
    <property type="entry name" value="FMP27/BLTP2/Hobbit_GFWDK_RBG"/>
</dbReference>
<evidence type="ECO:0000259" key="5">
    <source>
        <dbReference type="SMART" id="SM01216"/>
    </source>
</evidence>
<dbReference type="SMART" id="SM01216">
    <property type="entry name" value="Fmp27_WPPW"/>
    <property type="match status" value="1"/>
</dbReference>
<feature type="region of interest" description="Disordered" evidence="3">
    <location>
        <begin position="1935"/>
        <end position="1957"/>
    </location>
</feature>
<dbReference type="PANTHER" id="PTHR15678:SF6">
    <property type="entry name" value="BRIDGE-LIKE LIPID TRANSFER PROTEIN FAMILY MEMBER 2"/>
    <property type="match status" value="1"/>
</dbReference>
<protein>
    <submittedName>
        <fullName evidence="6">Uncharacterized protein</fullName>
    </submittedName>
</protein>
<feature type="region of interest" description="Disordered" evidence="3">
    <location>
        <begin position="342"/>
        <end position="379"/>
    </location>
</feature>
<dbReference type="OrthoDB" id="1562405at2759"/>
<feature type="compositionally biased region" description="Low complexity" evidence="3">
    <location>
        <begin position="1905"/>
        <end position="1917"/>
    </location>
</feature>
<evidence type="ECO:0000313" key="6">
    <source>
        <dbReference type="EMBL" id="KAG2194157.1"/>
    </source>
</evidence>
<feature type="compositionally biased region" description="Basic and acidic residues" evidence="3">
    <location>
        <begin position="1935"/>
        <end position="1946"/>
    </location>
</feature>
<gene>
    <name evidence="6" type="ORF">INT46_000194</name>
</gene>
<dbReference type="GO" id="GO:0003677">
    <property type="term" value="F:DNA binding"/>
    <property type="evidence" value="ECO:0007669"/>
    <property type="project" value="InterPro"/>
</dbReference>
<feature type="compositionally biased region" description="Polar residues" evidence="3">
    <location>
        <begin position="347"/>
        <end position="364"/>
    </location>
</feature>
<dbReference type="PANTHER" id="PTHR15678">
    <property type="entry name" value="ANTIGEN MLAA-22-RELATED"/>
    <property type="match status" value="1"/>
</dbReference>
<feature type="domain" description="FMP27 WPPW motif-containing RBG unit" evidence="5">
    <location>
        <begin position="1541"/>
        <end position="2092"/>
    </location>
</feature>
<keyword evidence="7" id="KW-1185">Reference proteome</keyword>
<organism evidence="6 7">
    <name type="scientific">Mucor plumbeus</name>
    <dbReference type="NCBI Taxonomy" id="97098"/>
    <lineage>
        <taxon>Eukaryota</taxon>
        <taxon>Fungi</taxon>
        <taxon>Fungi incertae sedis</taxon>
        <taxon>Mucoromycota</taxon>
        <taxon>Mucoromycotina</taxon>
        <taxon>Mucoromycetes</taxon>
        <taxon>Mucorales</taxon>
        <taxon>Mucorineae</taxon>
        <taxon>Mucoraceae</taxon>
        <taxon>Mucor</taxon>
    </lineage>
</organism>
<evidence type="ECO:0000256" key="3">
    <source>
        <dbReference type="SAM" id="MobiDB-lite"/>
    </source>
</evidence>
<dbReference type="EMBL" id="JAEPRC010000606">
    <property type="protein sequence ID" value="KAG2194157.1"/>
    <property type="molecule type" value="Genomic_DNA"/>
</dbReference>
<comment type="caution">
    <text evidence="6">The sequence shown here is derived from an EMBL/GenBank/DDBJ whole genome shotgun (WGS) entry which is preliminary data.</text>
</comment>
<sequence length="3267" mass="375045">MFVIQIQVGPITVAEQQDDGLKPLVVMTTACLVMVSCQFEAKRIMFKDIDLDIQLGLLNVFSNHCLDYSNRHYKKHAKPGKQQQQRQQQQNQHLDMSTSKFMRLGNKINSFSVTIQKINMKYHQIAIKMEINSMKIQASFKRKMEPSIQFNTDLIMFYLQEHCLVNIPSMEITAALPPQDEHSSQHHSTTETTTSDALPHTDLLSVTWIINTPLLILPLKSQIFLDTLAQLLQAQHSNTSHTTITNYDLPQKRISNLPACTFAIVFNSARMELLDVDSDKRSGYMSSKSLIVRFSGEYMKKSCSSRNSSSFDDVPSSSSSSSASRFDLWFAQEEYKWLSGGGSSSSLTSKNRNSIHEVTQQHGKSATPPPPSPSTPTPTAVRWLNLLGRVSRQHQSNPTPFMKPQQRHQKWTYRLSLKIIMQHINFGYQHQQQIHDFIRVKHVVFLLKSGMHVIQNQVVFTPGNVIQSEAAIDKPLIFLWDTHHDNAMSASVFWIKSVPTALGLFRSNSNKNVNIGTEKGPDWKQVVVKSINFSLDVTQGSVVTFSIDAARSPLTEKINIPQGYIDNSPKDTIYTRMILDIQKLTFVCEGPYAMVDQQLNNEWKTRCHVEKLYIHQSSSCFQQNVDISELLEKAEKQHVILWVSQLNFTTKHWQSAEKQLSVVVKVKKYGISYSIRNHYTCLLLFKSLYAMKSQLKDYTSDLKQRHTTVSIPVLQFSIDLSVGRGDIQIGLPQESRLYLRMDELDIKYSSMPDLTNIIQFRNIMLLGASPTHHDMWEQLFEVDHVKITKITAIELKAKKIFASVPYKFILSVVIDNIIGLIKAIKELHARILEKDSFKHVFTYFGPSVNNEPIAIPHVKLRAKVFTIYFDDDPFEAKLRNILATGLQEQQRRLAYKEALDDKIYEMLHSTSIVSPESASASSSLHQQTIHENFQSIYTTSPTINNQKYQNKNKSNGSTVTTDNAEVYSQIAEAQKNLLEYYSEFWMKHINKTVQEEEQFFEALHVKNNYRNTLTADNIDKALDDGDSRRHDRFLLSKTFTIDIVPRPRYPPLANFTAEYAKVSFKPANFMLEETKLFIQMVGGGVPLDSNFSIIIPFHLSIKASKTWIKVRDYPLPLLYVPPPATGRVSWVLEGDYALGDELGNSGGSRIIPITIIPLSNPSGPPGYCLSAVRTASPLKFYSIIDYHVITQGMSMICWSISYNPAVQDILRVLDNLTAAQVDPSPRIGFWDKVRFMIHSQVKIQFSDGGKLAFVVKGTRDPYQLLERGAGLAKVWSDDVVWLLGYENNQNEFMQIISQSYAFGVPDLIHGGFVPQLPDSLQYKQDKMFADDNHVFLKIALKLSDGVRMGIGLSYERLSCHYEDVNNNKLCIRCKYQRPHLIDRCRSQIFMPHYNVLFQSVQQVNAYFDKNTYDAFRGFRSDFIHLSFSIVKLENENGPLESPDFSKDDPYFSNAGNVSQNAMYLSPCFINHFQQWFRLFGSPVSLPIRQGKLFPIDEAKTKSFGELLNTIKYKIVVNPLAIGMFISDQETYLNIKGDGSVGLKARVNSFSVDLHSRREIIRPSKMETQGGESLKTEINFHEAEVELSDIDLRVVRAHYHKKTLSAANTSKETTKSYSAKSVSGSTTISEDHSYHGQEASSFDENSHYSFQWIDAKDFVILDAVYQQPPLSRSKIDVFPFAFSPLFYYMKQNDEYSAEKRDYLRKTHECNFGNGMDSHEFQKTYLNQRAVDLDEVIENHDKQLDIIINAMNVYKNEKEDLSDEHDFLVKKIDHLRAKRYMLHAYIAQSILETELNMTDIDANSRDSPLTTASSICRRDELSRWEMLMGQFKDRYFVHNPQIIWNSSVRDSVYYLRDIYTNRLVRDYNLSARCLKFLEDLVKIAEKQQQWKPDVPTATKDDKPPPTSSSSPSSSDKNSTQALIDKLLSERSKNFVAYNEREEDKKQKENVSPASKNDNPYDGIYVFDDNAENVNDPDYQYENIPDCYEIQSSYLIDMINPQVICQSEKGLDHLILLTNERIHIKGFRIIDNSISGAADKDVRLVKSRIIANLDNAQLLVARKIEEVHSYHSLAQNCYGQFQERHWAVWAQPEQLWYHRDLKYFENFQRIATQLSGTMQLDLYNHLRIKINKYNNTSRESLFEDRTNTIQLHFPQVKLTLNSLQSHILYYTVINLLLGNDRSPREKTKLNKFKDVMLAAERSDLAETVKQVGVLQNRSRYLLGMHSRFLSELSYLDSFGLREFNKNKKKMSESLEKLYMVVEAIRSIQTFRRDIHLEETDSAKRFIFTSNEITWEAIMDNENQSSLCEWKLTNTKYVRLDKPNGSHKNTVEVDKFQIKNTTESPVFTNVLDAYIDPSTVMDQETDFSRHKMLNGVLDSLPPVGGIPVIQHLEINLSPLHLQISTAFGTAMKDYFFPRILPNNANTSESDDDGDDDDDDDDDDGNQQDNDIFSEDELDENKGHTAVDNLNIPRTNSSNVSIRSFGGKREGSFASFDLIAKKVKETVVKKRKGKADELTVMKKRSSTNRTFIYVRIPAAKHCISFQGPTQNTFYNLYNFPFKQPKLEYRNKTWSVAEMTEEIQKQFIRAILRHSPALLKKKLLSKNNRETPVNGVPVQRAANTKSKQHYSANVHSNIDLMDNSIIFNENDDNTSRTKSAISCYTEDEREDDRESIENDVKSLYSNDPEDEQQRLAELQTLEKKKSYNVDQELLDVYMKKYRSEYQEHTTSELNRNSQILFGQGYASRGQNATKYLEGLLERDEDLVGTLEKIIKAYKKRYSEETLVIVNESTIRDVITTMQSSAAIAASLTPFQRADEDINDSLQDMSIQEAPAEKVDVTQHFHVVDSFSLPKLGYDELTRSFHRSKERSTLLPEAYEKGDMYRERYKLVKQRLLRNENFCPPNMSNSSNADIIKITPIKALIGHDEEEFVMFGMLTQVEEGKLHLEDEDAHIELIMNEAVDGAFVLVEGEYRDHKFYVKEINLPPAESREMTDALFSHVDFMGLPKPLVDEKLLKIEEQQNEDIMFVILSDVYLDQPKVMSALKVIFEGYSSSQVPLAFIMIGNFSSKSFVYAGSDSDEYKDNFSALADLISEFPDLATHSNWVFVPGPKDPWAGKSLPQRPILPSFINRVKQKARKVTFTTNPCRIRYCTQDIVIFREDWLQKLWRNTLLTTNLQADPEPIRHFVHTIVDQGHLSPLPLSIKPVSWAFDNALRLYPLPHALIIADKCENYGITYEGTHCINPGSFPNSDFTWTVYYPHSRISEKCNLPEY</sequence>
<evidence type="ECO:0000259" key="4">
    <source>
        <dbReference type="SMART" id="SM01214"/>
    </source>
</evidence>
<evidence type="ECO:0000256" key="2">
    <source>
        <dbReference type="SAM" id="Coils"/>
    </source>
</evidence>
<feature type="region of interest" description="Disordered" evidence="3">
    <location>
        <begin position="303"/>
        <end position="322"/>
    </location>
</feature>
<evidence type="ECO:0000256" key="1">
    <source>
        <dbReference type="ARBA" id="ARBA00022705"/>
    </source>
</evidence>
<keyword evidence="1" id="KW-0235">DNA replication</keyword>
<evidence type="ECO:0000313" key="7">
    <source>
        <dbReference type="Proteomes" id="UP000650833"/>
    </source>
</evidence>
<feature type="coiled-coil region" evidence="2">
    <location>
        <begin position="1735"/>
        <end position="1776"/>
    </location>
</feature>
<feature type="region of interest" description="Disordered" evidence="3">
    <location>
        <begin position="1886"/>
        <end position="1918"/>
    </location>
</feature>
<proteinExistence type="predicted"/>
<feature type="compositionally biased region" description="Pro residues" evidence="3">
    <location>
        <begin position="367"/>
        <end position="376"/>
    </location>
</feature>
<keyword evidence="2" id="KW-0175">Coiled coil</keyword>
<dbReference type="GO" id="GO:0006260">
    <property type="term" value="P:DNA replication"/>
    <property type="evidence" value="ECO:0007669"/>
    <property type="project" value="UniProtKB-KW"/>
</dbReference>
<name>A0A8H7QKT0_9FUNG</name>
<feature type="compositionally biased region" description="Acidic residues" evidence="3">
    <location>
        <begin position="2424"/>
        <end position="2454"/>
    </location>
</feature>
<dbReference type="SMART" id="SM01214">
    <property type="entry name" value="Fmp27_GFWDK"/>
    <property type="match status" value="1"/>
</dbReference>
<dbReference type="Proteomes" id="UP000650833">
    <property type="component" value="Unassembled WGS sequence"/>
</dbReference>
<feature type="region of interest" description="Disordered" evidence="3">
    <location>
        <begin position="2418"/>
        <end position="2468"/>
    </location>
</feature>
<accession>A0A8H7QKT0</accession>
<dbReference type="Pfam" id="PF04042">
    <property type="entry name" value="DNA_pol_E_B"/>
    <property type="match status" value="1"/>
</dbReference>
<reference evidence="6" key="1">
    <citation type="submission" date="2020-12" db="EMBL/GenBank/DDBJ databases">
        <title>Metabolic potential, ecology and presence of endohyphal bacteria is reflected in genomic diversity of Mucoromycotina.</title>
        <authorList>
            <person name="Muszewska A."/>
            <person name="Okrasinska A."/>
            <person name="Steczkiewicz K."/>
            <person name="Drgas O."/>
            <person name="Orlowska M."/>
            <person name="Perlinska-Lenart U."/>
            <person name="Aleksandrzak-Piekarczyk T."/>
            <person name="Szatraj K."/>
            <person name="Zielenkiewicz U."/>
            <person name="Pilsyk S."/>
            <person name="Malc E."/>
            <person name="Mieczkowski P."/>
            <person name="Kruszewska J.S."/>
            <person name="Biernat P."/>
            <person name="Pawlowska J."/>
        </authorList>
    </citation>
    <scope>NUCLEOTIDE SEQUENCE</scope>
    <source>
        <strain evidence="6">CBS 226.32</strain>
    </source>
</reference>
<feature type="domain" description="FMP27/BLTP2/Hobbit GFWDK motif-containing RBG unit" evidence="4">
    <location>
        <begin position="1112"/>
        <end position="1264"/>
    </location>
</feature>
<dbReference type="InterPro" id="IPR045167">
    <property type="entry name" value="Hobbit"/>
</dbReference>
<dbReference type="InterPro" id="IPR019449">
    <property type="entry name" value="FMP27_WPPW_RBG"/>
</dbReference>
<dbReference type="InterPro" id="IPR007185">
    <property type="entry name" value="DNA_pol_a/d/e_bsu"/>
</dbReference>
<dbReference type="Pfam" id="PF10344">
    <property type="entry name" value="Hobbit"/>
    <property type="match status" value="1"/>
</dbReference>